<proteinExistence type="inferred from homology"/>
<evidence type="ECO:0000256" key="1">
    <source>
        <dbReference type="ARBA" id="ARBA00004477"/>
    </source>
</evidence>
<dbReference type="AlphaFoldDB" id="A0A8K0T5Q8"/>
<dbReference type="InterPro" id="IPR007315">
    <property type="entry name" value="PIG-V/Gpi18"/>
</dbReference>
<evidence type="ECO:0000256" key="12">
    <source>
        <dbReference type="RuleBase" id="RU363112"/>
    </source>
</evidence>
<dbReference type="PANTHER" id="PTHR12468">
    <property type="entry name" value="GPI MANNOSYLTRANSFERASE 2"/>
    <property type="match status" value="1"/>
</dbReference>
<comment type="caution">
    <text evidence="13">The sequence shown here is derived from an EMBL/GenBank/DDBJ whole genome shotgun (WGS) entry which is preliminary data.</text>
</comment>
<evidence type="ECO:0000256" key="8">
    <source>
        <dbReference type="ARBA" id="ARBA00022692"/>
    </source>
</evidence>
<gene>
    <name evidence="13" type="ORF">B0T11DRAFT_343384</name>
</gene>
<comment type="similarity">
    <text evidence="3 12">Belongs to the PIGV family.</text>
</comment>
<comment type="subcellular location">
    <subcellularLocation>
        <location evidence="1 12">Endoplasmic reticulum membrane</location>
        <topology evidence="1 12">Multi-pass membrane protein</topology>
    </subcellularLocation>
</comment>
<protein>
    <recommendedName>
        <fullName evidence="4 12">GPI mannosyltransferase 2</fullName>
        <ecNumber evidence="12">2.4.1.-</ecNumber>
    </recommendedName>
</protein>
<dbReference type="Pfam" id="PF04188">
    <property type="entry name" value="Mannosyl_trans2"/>
    <property type="match status" value="1"/>
</dbReference>
<evidence type="ECO:0000256" key="10">
    <source>
        <dbReference type="ARBA" id="ARBA00022989"/>
    </source>
</evidence>
<evidence type="ECO:0000313" key="13">
    <source>
        <dbReference type="EMBL" id="KAH7347159.1"/>
    </source>
</evidence>
<keyword evidence="7 12" id="KW-0808">Transferase</keyword>
<evidence type="ECO:0000256" key="6">
    <source>
        <dbReference type="ARBA" id="ARBA00022676"/>
    </source>
</evidence>
<evidence type="ECO:0000256" key="4">
    <source>
        <dbReference type="ARBA" id="ARBA00013795"/>
    </source>
</evidence>
<dbReference type="GO" id="GO:0000009">
    <property type="term" value="F:alpha-1,6-mannosyltransferase activity"/>
    <property type="evidence" value="ECO:0007669"/>
    <property type="project" value="InterPro"/>
</dbReference>
<evidence type="ECO:0000256" key="9">
    <source>
        <dbReference type="ARBA" id="ARBA00022824"/>
    </source>
</evidence>
<comment type="pathway">
    <text evidence="2 12">Glycolipid biosynthesis; glycosylphosphatidylinositol-anchor biosynthesis.</text>
</comment>
<feature type="transmembrane region" description="Helical" evidence="12">
    <location>
        <begin position="380"/>
        <end position="402"/>
    </location>
</feature>
<accession>A0A8K0T5Q8</accession>
<dbReference type="OrthoDB" id="10252502at2759"/>
<keyword evidence="11 12" id="KW-0472">Membrane</keyword>
<sequence>MIEHHANHPVHTLLTVFLSWKALILAIVLASSLTGPSYDTSTTLALGRDETTSAGSLVTRLTRWDAIYFTSAAHHGRIYEQEWAFGPGLPGLVSLLAFIPRALGLAPADDLGFEAAIGIIIAHASHWGAVWTLYQLTCSLFGARDKTTGRNSAQELAFFAALLHIISPAGVFLSAGYQEAPFAFLSFLGYTLLAKATRDSANLAQTTGLQIAAGCAFGLATVFRSNGLLNGIPFAAECLRVVVSPLIAGENPLPDAASLFGPIVGGLLVASGSVVPQAVAYRRYCSGSSAAPPWCDSAIPSIYTYVQEHYWGVGFLRYWSVSNIPLFLLAAPVIIIFIKSGVEIARQPSQLAAGSRASATARGKGKSDADLSSQTSSSRVLVASMAVLQVALAVLALASYHVQIITRLSSGYPVWYWWVAAALRGGDLARKKWANRIVAFSVIYALVQAALFACFLPPA</sequence>
<dbReference type="EMBL" id="JAGPXD010000007">
    <property type="protein sequence ID" value="KAH7347159.1"/>
    <property type="molecule type" value="Genomic_DNA"/>
</dbReference>
<dbReference type="PANTHER" id="PTHR12468:SF2">
    <property type="entry name" value="GPI MANNOSYLTRANSFERASE 2"/>
    <property type="match status" value="1"/>
</dbReference>
<evidence type="ECO:0000256" key="5">
    <source>
        <dbReference type="ARBA" id="ARBA00022502"/>
    </source>
</evidence>
<organism evidence="13 14">
    <name type="scientific">Plectosphaerella cucumerina</name>
    <dbReference type="NCBI Taxonomy" id="40658"/>
    <lineage>
        <taxon>Eukaryota</taxon>
        <taxon>Fungi</taxon>
        <taxon>Dikarya</taxon>
        <taxon>Ascomycota</taxon>
        <taxon>Pezizomycotina</taxon>
        <taxon>Sordariomycetes</taxon>
        <taxon>Hypocreomycetidae</taxon>
        <taxon>Glomerellales</taxon>
        <taxon>Plectosphaerellaceae</taxon>
        <taxon>Plectosphaerella</taxon>
    </lineage>
</organism>
<keyword evidence="8 12" id="KW-0812">Transmembrane</keyword>
<feature type="transmembrane region" description="Helical" evidence="12">
    <location>
        <begin position="437"/>
        <end position="458"/>
    </location>
</feature>
<evidence type="ECO:0000256" key="2">
    <source>
        <dbReference type="ARBA" id="ARBA00004687"/>
    </source>
</evidence>
<comment type="caution">
    <text evidence="12">Lacks conserved residue(s) required for the propagation of feature annotation.</text>
</comment>
<comment type="function">
    <text evidence="12">Mannosyltransferase involved in glycosylphosphatidylinositol-anchor biosynthesis.</text>
</comment>
<dbReference type="GO" id="GO:0006506">
    <property type="term" value="P:GPI anchor biosynthetic process"/>
    <property type="evidence" value="ECO:0007669"/>
    <property type="project" value="UniProtKB-UniPathway"/>
</dbReference>
<reference evidence="13" key="1">
    <citation type="journal article" date="2021" name="Nat. Commun.">
        <title>Genetic determinants of endophytism in the Arabidopsis root mycobiome.</title>
        <authorList>
            <person name="Mesny F."/>
            <person name="Miyauchi S."/>
            <person name="Thiergart T."/>
            <person name="Pickel B."/>
            <person name="Atanasova L."/>
            <person name="Karlsson M."/>
            <person name="Huettel B."/>
            <person name="Barry K.W."/>
            <person name="Haridas S."/>
            <person name="Chen C."/>
            <person name="Bauer D."/>
            <person name="Andreopoulos W."/>
            <person name="Pangilinan J."/>
            <person name="LaButti K."/>
            <person name="Riley R."/>
            <person name="Lipzen A."/>
            <person name="Clum A."/>
            <person name="Drula E."/>
            <person name="Henrissat B."/>
            <person name="Kohler A."/>
            <person name="Grigoriev I.V."/>
            <person name="Martin F.M."/>
            <person name="Hacquard S."/>
        </authorList>
    </citation>
    <scope>NUCLEOTIDE SEQUENCE</scope>
    <source>
        <strain evidence="13">MPI-CAGE-AT-0016</strain>
    </source>
</reference>
<dbReference type="Proteomes" id="UP000813385">
    <property type="component" value="Unassembled WGS sequence"/>
</dbReference>
<feature type="transmembrane region" description="Helical" evidence="12">
    <location>
        <begin position="156"/>
        <end position="177"/>
    </location>
</feature>
<keyword evidence="6 12" id="KW-0328">Glycosyltransferase</keyword>
<keyword evidence="10 12" id="KW-1133">Transmembrane helix</keyword>
<feature type="transmembrane region" description="Helical" evidence="12">
    <location>
        <begin position="12"/>
        <end position="33"/>
    </location>
</feature>
<evidence type="ECO:0000256" key="11">
    <source>
        <dbReference type="ARBA" id="ARBA00023136"/>
    </source>
</evidence>
<dbReference type="EC" id="2.4.1.-" evidence="12"/>
<name>A0A8K0T5Q8_9PEZI</name>
<keyword evidence="14" id="KW-1185">Reference proteome</keyword>
<dbReference type="GO" id="GO:0031501">
    <property type="term" value="C:mannosyltransferase complex"/>
    <property type="evidence" value="ECO:0007669"/>
    <property type="project" value="TreeGrafter"/>
</dbReference>
<keyword evidence="9 12" id="KW-0256">Endoplasmic reticulum</keyword>
<feature type="transmembrane region" description="Helical" evidence="12">
    <location>
        <begin position="115"/>
        <end position="136"/>
    </location>
</feature>
<dbReference type="GO" id="GO:0005789">
    <property type="term" value="C:endoplasmic reticulum membrane"/>
    <property type="evidence" value="ECO:0007669"/>
    <property type="project" value="UniProtKB-SubCell"/>
</dbReference>
<evidence type="ECO:0000256" key="7">
    <source>
        <dbReference type="ARBA" id="ARBA00022679"/>
    </source>
</evidence>
<feature type="transmembrane region" description="Helical" evidence="12">
    <location>
        <begin position="318"/>
        <end position="338"/>
    </location>
</feature>
<evidence type="ECO:0000256" key="3">
    <source>
        <dbReference type="ARBA" id="ARBA00008698"/>
    </source>
</evidence>
<dbReference type="UniPathway" id="UPA00196"/>
<evidence type="ECO:0000313" key="14">
    <source>
        <dbReference type="Proteomes" id="UP000813385"/>
    </source>
</evidence>
<dbReference type="GO" id="GO:0004376">
    <property type="term" value="F:GPI mannosyltransferase activity"/>
    <property type="evidence" value="ECO:0007669"/>
    <property type="project" value="InterPro"/>
</dbReference>
<keyword evidence="5 12" id="KW-0337">GPI-anchor biosynthesis</keyword>